<feature type="chain" id="PRO_5031497152" description="Adhesin" evidence="1">
    <location>
        <begin position="22"/>
        <end position="159"/>
    </location>
</feature>
<evidence type="ECO:0000313" key="2">
    <source>
        <dbReference type="EMBL" id="NII06606.1"/>
    </source>
</evidence>
<reference evidence="2 3" key="1">
    <citation type="submission" date="2020-03" db="EMBL/GenBank/DDBJ databases">
        <authorList>
            <person name="Lai Q."/>
        </authorList>
    </citation>
    <scope>NUCLEOTIDE SEQUENCE [LARGE SCALE GENOMIC DNA]</scope>
    <source>
        <strain evidence="2 3">CCUG 25036</strain>
    </source>
</reference>
<evidence type="ECO:0000313" key="3">
    <source>
        <dbReference type="Proteomes" id="UP000490980"/>
    </source>
</evidence>
<feature type="signal peptide" evidence="1">
    <location>
        <begin position="1"/>
        <end position="21"/>
    </location>
</feature>
<name>A0A7X5ZID6_9GAMM</name>
<dbReference type="Proteomes" id="UP000490980">
    <property type="component" value="Unassembled WGS sequence"/>
</dbReference>
<proteinExistence type="predicted"/>
<accession>A0A7X5ZID6</accession>
<organism evidence="2 3">
    <name type="scientific">Luteibacter anthropi</name>
    <dbReference type="NCBI Taxonomy" id="564369"/>
    <lineage>
        <taxon>Bacteria</taxon>
        <taxon>Pseudomonadati</taxon>
        <taxon>Pseudomonadota</taxon>
        <taxon>Gammaproteobacteria</taxon>
        <taxon>Lysobacterales</taxon>
        <taxon>Rhodanobacteraceae</taxon>
        <taxon>Luteibacter</taxon>
    </lineage>
</organism>
<evidence type="ECO:0008006" key="4">
    <source>
        <dbReference type="Google" id="ProtNLM"/>
    </source>
</evidence>
<evidence type="ECO:0000256" key="1">
    <source>
        <dbReference type="SAM" id="SignalP"/>
    </source>
</evidence>
<keyword evidence="1" id="KW-0732">Signal</keyword>
<gene>
    <name evidence="2" type="ORF">HBF25_09440</name>
</gene>
<keyword evidence="3" id="KW-1185">Reference proteome</keyword>
<dbReference type="EMBL" id="JAARLZ010000004">
    <property type="protein sequence ID" value="NII06606.1"/>
    <property type="molecule type" value="Genomic_DNA"/>
</dbReference>
<dbReference type="RefSeq" id="WP_166947702.1">
    <property type="nucleotide sequence ID" value="NZ_JAARLZ010000004.1"/>
</dbReference>
<sequence>MNRRVLVVGVVLLVASLPLRAADFTRQEALPDAALDQVRGGMDLGNDVLASLSLQRTVLVNGMEVIQNSVSIPDIAHITTDQATALSDALRATTITTGIGGVSTDLGSSSGALVIQNSLNNQAISATTSIDASVNSARMLQNLRLGEAIQDATIQFRGN</sequence>
<comment type="caution">
    <text evidence="2">The sequence shown here is derived from an EMBL/GenBank/DDBJ whole genome shotgun (WGS) entry which is preliminary data.</text>
</comment>
<protein>
    <recommendedName>
        <fullName evidence="4">Adhesin</fullName>
    </recommendedName>
</protein>
<dbReference type="AlphaFoldDB" id="A0A7X5ZID6"/>